<evidence type="ECO:0000313" key="2">
    <source>
        <dbReference type="EMBL" id="OLP43332.1"/>
    </source>
</evidence>
<dbReference type="PANTHER" id="PTHR47893:SF1">
    <property type="entry name" value="REGULATORY PROTEIN PCHR"/>
    <property type="match status" value="1"/>
</dbReference>
<dbReference type="Gene3D" id="1.10.10.60">
    <property type="entry name" value="Homeodomain-like"/>
    <property type="match status" value="1"/>
</dbReference>
<organism evidence="2 3">
    <name type="scientific">Rhizobium oryziradicis</name>
    <dbReference type="NCBI Taxonomy" id="1867956"/>
    <lineage>
        <taxon>Bacteria</taxon>
        <taxon>Pseudomonadati</taxon>
        <taxon>Pseudomonadota</taxon>
        <taxon>Alphaproteobacteria</taxon>
        <taxon>Hyphomicrobiales</taxon>
        <taxon>Rhizobiaceae</taxon>
        <taxon>Rhizobium/Agrobacterium group</taxon>
        <taxon>Rhizobium</taxon>
    </lineage>
</organism>
<evidence type="ECO:0000313" key="3">
    <source>
        <dbReference type="Proteomes" id="UP000186894"/>
    </source>
</evidence>
<dbReference type="PANTHER" id="PTHR47893">
    <property type="entry name" value="REGULATORY PROTEIN PCHR"/>
    <property type="match status" value="1"/>
</dbReference>
<comment type="caution">
    <text evidence="2">The sequence shown here is derived from an EMBL/GenBank/DDBJ whole genome shotgun (WGS) entry which is preliminary data.</text>
</comment>
<dbReference type="Pfam" id="PF12833">
    <property type="entry name" value="HTH_18"/>
    <property type="match status" value="1"/>
</dbReference>
<dbReference type="Proteomes" id="UP000186894">
    <property type="component" value="Unassembled WGS sequence"/>
</dbReference>
<keyword evidence="3" id="KW-1185">Reference proteome</keyword>
<proteinExistence type="predicted"/>
<dbReference type="AlphaFoldDB" id="A0A1Q8ZN63"/>
<dbReference type="GO" id="GO:0043565">
    <property type="term" value="F:sequence-specific DNA binding"/>
    <property type="evidence" value="ECO:0007669"/>
    <property type="project" value="InterPro"/>
</dbReference>
<gene>
    <name evidence="2" type="ORF">BJF95_20790</name>
</gene>
<name>A0A1Q8ZN63_9HYPH</name>
<dbReference type="STRING" id="1867956.BJF95_20790"/>
<accession>A0A1Q8ZN63</accession>
<dbReference type="InterPro" id="IPR018060">
    <property type="entry name" value="HTH_AraC"/>
</dbReference>
<protein>
    <recommendedName>
        <fullName evidence="1">HTH araC/xylS-type domain-containing protein</fullName>
    </recommendedName>
</protein>
<reference evidence="2 3" key="1">
    <citation type="submission" date="2016-09" db="EMBL/GenBank/DDBJ databases">
        <title>Rhizobium oryziradicis sp. nov., isolated from the root of rice.</title>
        <authorList>
            <person name="Zhao J."/>
            <person name="Zhang X."/>
        </authorList>
    </citation>
    <scope>NUCLEOTIDE SEQUENCE [LARGE SCALE GENOMIC DNA]</scope>
    <source>
        <strain evidence="2 3">N19</strain>
    </source>
</reference>
<evidence type="ECO:0000259" key="1">
    <source>
        <dbReference type="PROSITE" id="PS01124"/>
    </source>
</evidence>
<sequence>MPVRRNHTYLDVGDYSVSQQDWSVHANQFGAGAFKATREVLALGQITIIRERINTAVTQDTTSPRDHLCLLFPRQSRHGWRVNAHHENDPVVAMRRGGTELLIQQSGESEIINIELPLKLAGTDYGRPIIESRPISPYDAQLLDWLNCLLAQNTPMTAEMAETLEDILFLRVMQCHQMFQSADVMNLTRPALVDLLKKIEHRLNSDDEQPSNLAALAHSLQTTPAEITSALQKAYGYKVEHWFRIRRLNGARQDLIRSKNKNAVTGTATQWGFFHLGRFSMEYKALFGEGPQETLLAR</sequence>
<dbReference type="PROSITE" id="PS01124">
    <property type="entry name" value="HTH_ARAC_FAMILY_2"/>
    <property type="match status" value="1"/>
</dbReference>
<dbReference type="GO" id="GO:0003700">
    <property type="term" value="F:DNA-binding transcription factor activity"/>
    <property type="evidence" value="ECO:0007669"/>
    <property type="project" value="InterPro"/>
</dbReference>
<feature type="domain" description="HTH araC/xylS-type" evidence="1">
    <location>
        <begin position="197"/>
        <end position="297"/>
    </location>
</feature>
<dbReference type="InterPro" id="IPR053142">
    <property type="entry name" value="PchR_regulatory_protein"/>
</dbReference>
<dbReference type="EMBL" id="MKIM01000028">
    <property type="protein sequence ID" value="OLP43332.1"/>
    <property type="molecule type" value="Genomic_DNA"/>
</dbReference>
<dbReference type="SMART" id="SM00342">
    <property type="entry name" value="HTH_ARAC"/>
    <property type="match status" value="1"/>
</dbReference>